<dbReference type="AlphaFoldDB" id="A0A2K3NUE7"/>
<dbReference type="PANTHER" id="PTHR36617:SF5">
    <property type="entry name" value="OS05G0421675 PROTEIN"/>
    <property type="match status" value="1"/>
</dbReference>
<organism evidence="1 2">
    <name type="scientific">Trifolium pratense</name>
    <name type="common">Red clover</name>
    <dbReference type="NCBI Taxonomy" id="57577"/>
    <lineage>
        <taxon>Eukaryota</taxon>
        <taxon>Viridiplantae</taxon>
        <taxon>Streptophyta</taxon>
        <taxon>Embryophyta</taxon>
        <taxon>Tracheophyta</taxon>
        <taxon>Spermatophyta</taxon>
        <taxon>Magnoliopsida</taxon>
        <taxon>eudicotyledons</taxon>
        <taxon>Gunneridae</taxon>
        <taxon>Pentapetalae</taxon>
        <taxon>rosids</taxon>
        <taxon>fabids</taxon>
        <taxon>Fabales</taxon>
        <taxon>Fabaceae</taxon>
        <taxon>Papilionoideae</taxon>
        <taxon>50 kb inversion clade</taxon>
        <taxon>NPAAA clade</taxon>
        <taxon>Hologalegina</taxon>
        <taxon>IRL clade</taxon>
        <taxon>Trifolieae</taxon>
        <taxon>Trifolium</taxon>
    </lineage>
</organism>
<reference evidence="1 2" key="1">
    <citation type="journal article" date="2014" name="Am. J. Bot.">
        <title>Genome assembly and annotation for red clover (Trifolium pratense; Fabaceae).</title>
        <authorList>
            <person name="Istvanek J."/>
            <person name="Jaros M."/>
            <person name="Krenek A."/>
            <person name="Repkova J."/>
        </authorList>
    </citation>
    <scope>NUCLEOTIDE SEQUENCE [LARGE SCALE GENOMIC DNA]</scope>
    <source>
        <strain evidence="2">cv. Tatra</strain>
        <tissue evidence="1">Young leaves</tissue>
    </source>
</reference>
<dbReference type="Proteomes" id="UP000236291">
    <property type="component" value="Unassembled WGS sequence"/>
</dbReference>
<feature type="non-terminal residue" evidence="1">
    <location>
        <position position="82"/>
    </location>
</feature>
<protein>
    <submittedName>
        <fullName evidence="1">Uncharacterized protein</fullName>
    </submittedName>
</protein>
<gene>
    <name evidence="1" type="ORF">L195_g003135</name>
</gene>
<evidence type="ECO:0000313" key="1">
    <source>
        <dbReference type="EMBL" id="PNY06660.1"/>
    </source>
</evidence>
<comment type="caution">
    <text evidence="1">The sequence shown here is derived from an EMBL/GenBank/DDBJ whole genome shotgun (WGS) entry which is preliminary data.</text>
</comment>
<dbReference type="PANTHER" id="PTHR36617">
    <property type="entry name" value="PROTEIN, PUTATIVE-RELATED"/>
    <property type="match status" value="1"/>
</dbReference>
<name>A0A2K3NUE7_TRIPR</name>
<evidence type="ECO:0000313" key="2">
    <source>
        <dbReference type="Proteomes" id="UP000236291"/>
    </source>
</evidence>
<proteinExistence type="predicted"/>
<accession>A0A2K3NUE7</accession>
<sequence length="82" mass="9311">MNAHISSLNLESPQMPNSQLMLILHKRFKRLFDLAENKSASVAEMFMQGWGSGGEAWACGINRWHWQPDQDGGYTVRGAYQL</sequence>
<reference evidence="1 2" key="2">
    <citation type="journal article" date="2017" name="Front. Plant Sci.">
        <title>Gene Classification and Mining of Molecular Markers Useful in Red Clover (Trifolium pratense) Breeding.</title>
        <authorList>
            <person name="Istvanek J."/>
            <person name="Dluhosova J."/>
            <person name="Dluhos P."/>
            <person name="Patkova L."/>
            <person name="Nedelnik J."/>
            <person name="Repkova J."/>
        </authorList>
    </citation>
    <scope>NUCLEOTIDE SEQUENCE [LARGE SCALE GENOMIC DNA]</scope>
    <source>
        <strain evidence="2">cv. Tatra</strain>
        <tissue evidence="1">Young leaves</tissue>
    </source>
</reference>
<dbReference type="EMBL" id="ASHM01001433">
    <property type="protein sequence ID" value="PNY06660.1"/>
    <property type="molecule type" value="Genomic_DNA"/>
</dbReference>